<name>A0ABU3HGB9_9BACL</name>
<accession>A0ABU3HGB9</accession>
<sequence length="49" mass="6010">MNKRKYWNVFIKEDYFADFYFFNVGHEICAPLHSYGPGMRENYVVHYIV</sequence>
<keyword evidence="2" id="KW-1185">Reference proteome</keyword>
<evidence type="ECO:0000313" key="1">
    <source>
        <dbReference type="EMBL" id="MDT3429062.1"/>
    </source>
</evidence>
<evidence type="ECO:0000313" key="2">
    <source>
        <dbReference type="Proteomes" id="UP001248709"/>
    </source>
</evidence>
<reference evidence="1 2" key="1">
    <citation type="submission" date="2023-07" db="EMBL/GenBank/DDBJ databases">
        <title>Genomic Encyclopedia of Type Strains, Phase IV (KMG-IV): sequencing the most valuable type-strain genomes for metagenomic binning, comparative biology and taxonomic classification.</title>
        <authorList>
            <person name="Goeker M."/>
        </authorList>
    </citation>
    <scope>NUCLEOTIDE SEQUENCE [LARGE SCALE GENOMIC DNA]</scope>
    <source>
        <strain evidence="1 2">T98</strain>
    </source>
</reference>
<proteinExistence type="predicted"/>
<comment type="caution">
    <text evidence="1">The sequence shown here is derived from an EMBL/GenBank/DDBJ whole genome shotgun (WGS) entry which is preliminary data.</text>
</comment>
<protein>
    <submittedName>
        <fullName evidence="1">AraC family transcriptional regulator of arabinose operon</fullName>
    </submittedName>
</protein>
<organism evidence="1 2">
    <name type="scientific">Paenibacillus forsythiae</name>
    <dbReference type="NCBI Taxonomy" id="365616"/>
    <lineage>
        <taxon>Bacteria</taxon>
        <taxon>Bacillati</taxon>
        <taxon>Bacillota</taxon>
        <taxon>Bacilli</taxon>
        <taxon>Bacillales</taxon>
        <taxon>Paenibacillaceae</taxon>
        <taxon>Paenibacillus</taxon>
    </lineage>
</organism>
<dbReference type="Proteomes" id="UP001248709">
    <property type="component" value="Unassembled WGS sequence"/>
</dbReference>
<dbReference type="RefSeq" id="WP_156940262.1">
    <property type="nucleotide sequence ID" value="NZ_JAUSUY010000033.1"/>
</dbReference>
<dbReference type="EMBL" id="JAUSUY010000033">
    <property type="protein sequence ID" value="MDT3429062.1"/>
    <property type="molecule type" value="Genomic_DNA"/>
</dbReference>
<gene>
    <name evidence="1" type="ORF">J2Z22_004661</name>
</gene>